<dbReference type="OrthoDB" id="672819at2759"/>
<dbReference type="AlphaFoldDB" id="A0A2C9UNA3"/>
<dbReference type="EMBL" id="CM004400">
    <property type="protein sequence ID" value="OAY31729.1"/>
    <property type="molecule type" value="Genomic_DNA"/>
</dbReference>
<dbReference type="Proteomes" id="UP000091857">
    <property type="component" value="Chromosome 14"/>
</dbReference>
<dbReference type="STRING" id="3983.A0A2C9UNA3"/>
<protein>
    <submittedName>
        <fullName evidence="2">Uncharacterized protein</fullName>
    </submittedName>
</protein>
<dbReference type="Gramene" id="Manes.14G135300.1.v8.1">
    <property type="protein sequence ID" value="Manes.14G135300.1.v8.1.CDS.1"/>
    <property type="gene ID" value="Manes.14G135300.v8.1"/>
</dbReference>
<accession>A0A2C9UNA3</accession>
<organism evidence="2 3">
    <name type="scientific">Manihot esculenta</name>
    <name type="common">Cassava</name>
    <name type="synonym">Jatropha manihot</name>
    <dbReference type="NCBI Taxonomy" id="3983"/>
    <lineage>
        <taxon>Eukaryota</taxon>
        <taxon>Viridiplantae</taxon>
        <taxon>Streptophyta</taxon>
        <taxon>Embryophyta</taxon>
        <taxon>Tracheophyta</taxon>
        <taxon>Spermatophyta</taxon>
        <taxon>Magnoliopsida</taxon>
        <taxon>eudicotyledons</taxon>
        <taxon>Gunneridae</taxon>
        <taxon>Pentapetalae</taxon>
        <taxon>rosids</taxon>
        <taxon>fabids</taxon>
        <taxon>Malpighiales</taxon>
        <taxon>Euphorbiaceae</taxon>
        <taxon>Crotonoideae</taxon>
        <taxon>Manihoteae</taxon>
        <taxon>Manihot</taxon>
    </lineage>
</organism>
<evidence type="ECO:0000256" key="1">
    <source>
        <dbReference type="SAM" id="Phobius"/>
    </source>
</evidence>
<keyword evidence="1" id="KW-0812">Transmembrane</keyword>
<dbReference type="PANTHER" id="PTHR33782:SF5">
    <property type="entry name" value="MEDIATOR OF RNA POLYMERASE II TRANSCRIPTION SUBUNIT"/>
    <property type="match status" value="1"/>
</dbReference>
<keyword evidence="1" id="KW-0472">Membrane</keyword>
<keyword evidence="3" id="KW-1185">Reference proteome</keyword>
<feature type="transmembrane region" description="Helical" evidence="1">
    <location>
        <begin position="123"/>
        <end position="143"/>
    </location>
</feature>
<proteinExistence type="predicted"/>
<sequence length="160" mass="18100">MAPTSLLSFSSPSTSLLFHPLTTYDAPSASRLHLIPSSKRPSTTGVFAARKEAHDQKYSGRLVDVNLIVLRKRIHEMKMVERNYEPPSHWMDWEKRCFTSYDSFICEMMGGLQYQLMNTRPSFALGLISLVALSVPISSAFVFSNFLEFTKIVFDGILLS</sequence>
<name>A0A2C9UNA3_MANES</name>
<evidence type="ECO:0000313" key="2">
    <source>
        <dbReference type="EMBL" id="OAY31729.1"/>
    </source>
</evidence>
<evidence type="ECO:0000313" key="3">
    <source>
        <dbReference type="Proteomes" id="UP000091857"/>
    </source>
</evidence>
<gene>
    <name evidence="2" type="ORF">MANES_14G135300v8</name>
</gene>
<comment type="caution">
    <text evidence="2">The sequence shown here is derived from an EMBL/GenBank/DDBJ whole genome shotgun (WGS) entry which is preliminary data.</text>
</comment>
<dbReference type="PANTHER" id="PTHR33782">
    <property type="entry name" value="OS01G0121600 PROTEIN"/>
    <property type="match status" value="1"/>
</dbReference>
<reference evidence="3" key="1">
    <citation type="journal article" date="2016" name="Nat. Biotechnol.">
        <title>Sequencing wild and cultivated cassava and related species reveals extensive interspecific hybridization and genetic diversity.</title>
        <authorList>
            <person name="Bredeson J.V."/>
            <person name="Lyons J.B."/>
            <person name="Prochnik S.E."/>
            <person name="Wu G.A."/>
            <person name="Ha C.M."/>
            <person name="Edsinger-Gonzales E."/>
            <person name="Grimwood J."/>
            <person name="Schmutz J."/>
            <person name="Rabbi I.Y."/>
            <person name="Egesi C."/>
            <person name="Nauluvula P."/>
            <person name="Lebot V."/>
            <person name="Ndunguru J."/>
            <person name="Mkamilo G."/>
            <person name="Bart R.S."/>
            <person name="Setter T.L."/>
            <person name="Gleadow R.M."/>
            <person name="Kulakow P."/>
            <person name="Ferguson M.E."/>
            <person name="Rounsley S."/>
            <person name="Rokhsar D.S."/>
        </authorList>
    </citation>
    <scope>NUCLEOTIDE SEQUENCE [LARGE SCALE GENOMIC DNA]</scope>
    <source>
        <strain evidence="3">cv. AM560-2</strain>
    </source>
</reference>
<keyword evidence="1" id="KW-1133">Transmembrane helix</keyword>